<keyword evidence="1" id="KW-0378">Hydrolase</keyword>
<dbReference type="Pfam" id="PF01546">
    <property type="entry name" value="Peptidase_M20"/>
    <property type="match status" value="1"/>
</dbReference>
<dbReference type="PANTHER" id="PTHR11014:SF63">
    <property type="entry name" value="METALLOPEPTIDASE, PUTATIVE (AFU_ORTHOLOGUE AFUA_6G09600)-RELATED"/>
    <property type="match status" value="1"/>
</dbReference>
<feature type="binding site" evidence="2">
    <location>
        <position position="101"/>
    </location>
    <ligand>
        <name>Mn(2+)</name>
        <dbReference type="ChEBI" id="CHEBI:29035"/>
        <label>2</label>
    </ligand>
</feature>
<gene>
    <name evidence="4" type="ORF">JCR33_12315</name>
</gene>
<dbReference type="AlphaFoldDB" id="A0A934IPU7"/>
<dbReference type="InterPro" id="IPR017439">
    <property type="entry name" value="Amidohydrolase"/>
</dbReference>
<feature type="binding site" evidence="2">
    <location>
        <position position="136"/>
    </location>
    <ligand>
        <name>Mn(2+)</name>
        <dbReference type="ChEBI" id="CHEBI:29035"/>
        <label>2</label>
    </ligand>
</feature>
<comment type="cofactor">
    <cofactor evidence="2">
        <name>Mn(2+)</name>
        <dbReference type="ChEBI" id="CHEBI:29035"/>
    </cofactor>
    <text evidence="2">The Mn(2+) ion enhances activity.</text>
</comment>
<dbReference type="RefSeq" id="WP_198882382.1">
    <property type="nucleotide sequence ID" value="NZ_JAEKJA010000009.1"/>
</dbReference>
<dbReference type="FunFam" id="3.30.70.360:FF:000001">
    <property type="entry name" value="N-acetyldiaminopimelate deacetylase"/>
    <property type="match status" value="1"/>
</dbReference>
<dbReference type="GO" id="GO:0019877">
    <property type="term" value="P:diaminopimelate biosynthetic process"/>
    <property type="evidence" value="ECO:0007669"/>
    <property type="project" value="UniProtKB-ARBA"/>
</dbReference>
<comment type="caution">
    <text evidence="4">The sequence shown here is derived from an EMBL/GenBank/DDBJ whole genome shotgun (WGS) entry which is preliminary data.</text>
</comment>
<name>A0A934IPU7_9HYPH</name>
<accession>A0A934IPU7</accession>
<evidence type="ECO:0000256" key="2">
    <source>
        <dbReference type="PIRSR" id="PIRSR005962-1"/>
    </source>
</evidence>
<organism evidence="4 5">
    <name type="scientific">Acuticoccus mangrovi</name>
    <dbReference type="NCBI Taxonomy" id="2796142"/>
    <lineage>
        <taxon>Bacteria</taxon>
        <taxon>Pseudomonadati</taxon>
        <taxon>Pseudomonadota</taxon>
        <taxon>Alphaproteobacteria</taxon>
        <taxon>Hyphomicrobiales</taxon>
        <taxon>Amorphaceae</taxon>
        <taxon>Acuticoccus</taxon>
    </lineage>
</organism>
<keyword evidence="2" id="KW-0464">Manganese</keyword>
<protein>
    <submittedName>
        <fullName evidence="4">Amidohydrolase</fullName>
    </submittedName>
</protein>
<keyword evidence="2" id="KW-0479">Metal-binding</keyword>
<dbReference type="SUPFAM" id="SSF55031">
    <property type="entry name" value="Bacterial exopeptidase dimerisation domain"/>
    <property type="match status" value="1"/>
</dbReference>
<feature type="binding site" evidence="2">
    <location>
        <position position="103"/>
    </location>
    <ligand>
        <name>Mn(2+)</name>
        <dbReference type="ChEBI" id="CHEBI:29035"/>
        <label>2</label>
    </ligand>
</feature>
<dbReference type="Proteomes" id="UP000609531">
    <property type="component" value="Unassembled WGS sequence"/>
</dbReference>
<feature type="binding site" evidence="2">
    <location>
        <position position="357"/>
    </location>
    <ligand>
        <name>Mn(2+)</name>
        <dbReference type="ChEBI" id="CHEBI:29035"/>
        <label>2</label>
    </ligand>
</feature>
<dbReference type="Pfam" id="PF07687">
    <property type="entry name" value="M20_dimer"/>
    <property type="match status" value="1"/>
</dbReference>
<feature type="binding site" evidence="2">
    <location>
        <position position="162"/>
    </location>
    <ligand>
        <name>Mn(2+)</name>
        <dbReference type="ChEBI" id="CHEBI:29035"/>
        <label>2</label>
    </ligand>
</feature>
<feature type="domain" description="Peptidase M20 dimerisation" evidence="3">
    <location>
        <begin position="182"/>
        <end position="277"/>
    </location>
</feature>
<dbReference type="PANTHER" id="PTHR11014">
    <property type="entry name" value="PEPTIDASE M20 FAMILY MEMBER"/>
    <property type="match status" value="1"/>
</dbReference>
<dbReference type="InterPro" id="IPR011650">
    <property type="entry name" value="Peptidase_M20_dimer"/>
</dbReference>
<dbReference type="Gene3D" id="3.30.70.360">
    <property type="match status" value="1"/>
</dbReference>
<dbReference type="CDD" id="cd05666">
    <property type="entry name" value="M20_Acy1-like"/>
    <property type="match status" value="1"/>
</dbReference>
<dbReference type="PIRSF" id="PIRSF005962">
    <property type="entry name" value="Pept_M20D_amidohydro"/>
    <property type="match status" value="1"/>
</dbReference>
<keyword evidence="5" id="KW-1185">Reference proteome</keyword>
<dbReference type="Gene3D" id="3.40.630.10">
    <property type="entry name" value="Zn peptidases"/>
    <property type="match status" value="1"/>
</dbReference>
<sequence length="383" mass="40946">MSIVDEIRAYHDELTAIRRDLHANPELGMEEHRTSEIVAKTLESFGVEAHRGVGGTGVVGVLRGRPGNRAIGLRADMDALPITEESEAAWRSTAPGKMHACGHDGHTTMLLGAARYLAETRDFDGTVHFIFQPGEEGCGGALAMLEDRLFDRFPCDTVYGLHNRPGMAIGEYAVCDGPAMAGGAFFDVTVRGRGTHGARPYSGIDPVIAACQIATAVQTIVSRNLNPADPAVVSITKITGGDAYNVIPDTAKMGGTARFFRREVAEEIEAALRQMVEGVASGLRCEASLDWRLIFAPTVNDPHATDLGVAAMHDLAAPEMVTRGKPPSMGSEDFSFMMEKVPGAYMLVGNGESAALHNPKYMFNDEAIPFGAALYARVAERGA</sequence>
<evidence type="ECO:0000259" key="3">
    <source>
        <dbReference type="Pfam" id="PF07687"/>
    </source>
</evidence>
<evidence type="ECO:0000313" key="4">
    <source>
        <dbReference type="EMBL" id="MBJ3776481.1"/>
    </source>
</evidence>
<dbReference type="InterPro" id="IPR002933">
    <property type="entry name" value="Peptidase_M20"/>
</dbReference>
<proteinExistence type="predicted"/>
<dbReference type="GO" id="GO:0050118">
    <property type="term" value="F:N-acetyldiaminopimelate deacetylase activity"/>
    <property type="evidence" value="ECO:0007669"/>
    <property type="project" value="UniProtKB-ARBA"/>
</dbReference>
<evidence type="ECO:0000313" key="5">
    <source>
        <dbReference type="Proteomes" id="UP000609531"/>
    </source>
</evidence>
<dbReference type="NCBIfam" id="TIGR01891">
    <property type="entry name" value="amidohydrolases"/>
    <property type="match status" value="1"/>
</dbReference>
<dbReference type="SUPFAM" id="SSF53187">
    <property type="entry name" value="Zn-dependent exopeptidases"/>
    <property type="match status" value="1"/>
</dbReference>
<dbReference type="EMBL" id="JAEKJA010000009">
    <property type="protein sequence ID" value="MBJ3776481.1"/>
    <property type="molecule type" value="Genomic_DNA"/>
</dbReference>
<reference evidence="4" key="1">
    <citation type="submission" date="2020-12" db="EMBL/GenBank/DDBJ databases">
        <title>Bacterial taxonomy.</title>
        <authorList>
            <person name="Pan X."/>
        </authorList>
    </citation>
    <scope>NUCLEOTIDE SEQUENCE</scope>
    <source>
        <strain evidence="4">B2012</strain>
    </source>
</reference>
<dbReference type="GO" id="GO:0046872">
    <property type="term" value="F:metal ion binding"/>
    <property type="evidence" value="ECO:0007669"/>
    <property type="project" value="UniProtKB-KW"/>
</dbReference>
<evidence type="ECO:0000256" key="1">
    <source>
        <dbReference type="ARBA" id="ARBA00022801"/>
    </source>
</evidence>
<dbReference type="InterPro" id="IPR036264">
    <property type="entry name" value="Bact_exopeptidase_dim_dom"/>
</dbReference>